<evidence type="ECO:0000313" key="3">
    <source>
        <dbReference type="Proteomes" id="UP000561726"/>
    </source>
</evidence>
<dbReference type="Gene3D" id="3.40.50.1820">
    <property type="entry name" value="alpha/beta hydrolase"/>
    <property type="match status" value="1"/>
</dbReference>
<dbReference type="PANTHER" id="PTHR43139">
    <property type="entry name" value="SI:DKEY-122A22.2"/>
    <property type="match status" value="1"/>
</dbReference>
<proteinExistence type="predicted"/>
<sequence length="172" mass="17540">MLYPVLALLGLAAIGGGYETVREAVDVSAYPLAGQLIDVDGHGLHVHCTGSRTPTVVLEPGAGDFSSVMAWISPAVAADTRVCVYDRAGRGWSDPTDAPQDATQVATDPRAALHSADVPGPYVLAGHSFGGLYVLTFAAHYPDDVAGMVLVDSTNPASNANPTAASAYSGGS</sequence>
<dbReference type="SUPFAM" id="SSF53474">
    <property type="entry name" value="alpha/beta-Hydrolases"/>
    <property type="match status" value="1"/>
</dbReference>
<feature type="domain" description="AB hydrolase-1" evidence="1">
    <location>
        <begin position="54"/>
        <end position="157"/>
    </location>
</feature>
<accession>A0A7W8ZUU8</accession>
<gene>
    <name evidence="2" type="ORF">BJ997_001167</name>
</gene>
<organism evidence="2 3">
    <name type="scientific">Cryobacterium roopkundense</name>
    <dbReference type="NCBI Taxonomy" id="1001240"/>
    <lineage>
        <taxon>Bacteria</taxon>
        <taxon>Bacillati</taxon>
        <taxon>Actinomycetota</taxon>
        <taxon>Actinomycetes</taxon>
        <taxon>Micrococcales</taxon>
        <taxon>Microbacteriaceae</taxon>
        <taxon>Cryobacterium</taxon>
    </lineage>
</organism>
<dbReference type="AlphaFoldDB" id="A0A7W8ZUU8"/>
<dbReference type="PANTHER" id="PTHR43139:SF52">
    <property type="entry name" value="SI:DKEY-122A22.2"/>
    <property type="match status" value="1"/>
</dbReference>
<dbReference type="GO" id="GO:0003824">
    <property type="term" value="F:catalytic activity"/>
    <property type="evidence" value="ECO:0007669"/>
    <property type="project" value="UniProtKB-ARBA"/>
</dbReference>
<name>A0A7W8ZUU8_9MICO</name>
<dbReference type="RefSeq" id="WP_052542231.1">
    <property type="nucleotide sequence ID" value="NZ_JACHBQ010000001.1"/>
</dbReference>
<dbReference type="InterPro" id="IPR029058">
    <property type="entry name" value="AB_hydrolase_fold"/>
</dbReference>
<reference evidence="2 3" key="1">
    <citation type="submission" date="2020-08" db="EMBL/GenBank/DDBJ databases">
        <title>Sequencing the genomes of 1000 actinobacteria strains.</title>
        <authorList>
            <person name="Klenk H.-P."/>
        </authorList>
    </citation>
    <scope>NUCLEOTIDE SEQUENCE [LARGE SCALE GENOMIC DNA]</scope>
    <source>
        <strain evidence="2 3">DSM 21065</strain>
    </source>
</reference>
<dbReference type="Pfam" id="PF00561">
    <property type="entry name" value="Abhydrolase_1"/>
    <property type="match status" value="1"/>
</dbReference>
<dbReference type="EMBL" id="JACHBQ010000001">
    <property type="protein sequence ID" value="MBB5640619.1"/>
    <property type="molecule type" value="Genomic_DNA"/>
</dbReference>
<dbReference type="Proteomes" id="UP000561726">
    <property type="component" value="Unassembled WGS sequence"/>
</dbReference>
<dbReference type="InterPro" id="IPR000073">
    <property type="entry name" value="AB_hydrolase_1"/>
</dbReference>
<comment type="caution">
    <text evidence="2">The sequence shown here is derived from an EMBL/GenBank/DDBJ whole genome shotgun (WGS) entry which is preliminary data.</text>
</comment>
<evidence type="ECO:0000313" key="2">
    <source>
        <dbReference type="EMBL" id="MBB5640619.1"/>
    </source>
</evidence>
<dbReference type="InterPro" id="IPR052370">
    <property type="entry name" value="Meta-cleavage_hydrolase"/>
</dbReference>
<protein>
    <submittedName>
        <fullName evidence="2">Pimeloyl-ACP methyl ester carboxylesterase</fullName>
    </submittedName>
</protein>
<dbReference type="PRINTS" id="PR00111">
    <property type="entry name" value="ABHYDROLASE"/>
</dbReference>
<evidence type="ECO:0000259" key="1">
    <source>
        <dbReference type="Pfam" id="PF00561"/>
    </source>
</evidence>